<evidence type="ECO:0000313" key="1">
    <source>
        <dbReference type="EMBL" id="KAG5580438.1"/>
    </source>
</evidence>
<name>A0A9J5WZL9_SOLCO</name>
<protein>
    <submittedName>
        <fullName evidence="1">Uncharacterized protein</fullName>
    </submittedName>
</protein>
<sequence length="79" mass="9527">MNGNEHYSQVRENCVHHLYPVNFVGGCESIAPKLIEESEERRRRIIYMMSRLIDRKMKHFQDVNMFFLQTQNLRNELNA</sequence>
<accession>A0A9J5WZL9</accession>
<dbReference type="AlphaFoldDB" id="A0A9J5WZL9"/>
<comment type="caution">
    <text evidence="1">The sequence shown here is derived from an EMBL/GenBank/DDBJ whole genome shotgun (WGS) entry which is preliminary data.</text>
</comment>
<reference evidence="1 2" key="1">
    <citation type="submission" date="2020-09" db="EMBL/GenBank/DDBJ databases">
        <title>De no assembly of potato wild relative species, Solanum commersonii.</title>
        <authorList>
            <person name="Cho K."/>
        </authorList>
    </citation>
    <scope>NUCLEOTIDE SEQUENCE [LARGE SCALE GENOMIC DNA]</scope>
    <source>
        <strain evidence="1">LZ3.2</strain>
        <tissue evidence="1">Leaf</tissue>
    </source>
</reference>
<proteinExistence type="predicted"/>
<organism evidence="1 2">
    <name type="scientific">Solanum commersonii</name>
    <name type="common">Commerson's wild potato</name>
    <name type="synonym">Commerson's nightshade</name>
    <dbReference type="NCBI Taxonomy" id="4109"/>
    <lineage>
        <taxon>Eukaryota</taxon>
        <taxon>Viridiplantae</taxon>
        <taxon>Streptophyta</taxon>
        <taxon>Embryophyta</taxon>
        <taxon>Tracheophyta</taxon>
        <taxon>Spermatophyta</taxon>
        <taxon>Magnoliopsida</taxon>
        <taxon>eudicotyledons</taxon>
        <taxon>Gunneridae</taxon>
        <taxon>Pentapetalae</taxon>
        <taxon>asterids</taxon>
        <taxon>lamiids</taxon>
        <taxon>Solanales</taxon>
        <taxon>Solanaceae</taxon>
        <taxon>Solanoideae</taxon>
        <taxon>Solaneae</taxon>
        <taxon>Solanum</taxon>
    </lineage>
</organism>
<gene>
    <name evidence="1" type="ORF">H5410_051065</name>
</gene>
<evidence type="ECO:0000313" key="2">
    <source>
        <dbReference type="Proteomes" id="UP000824120"/>
    </source>
</evidence>
<keyword evidence="2" id="KW-1185">Reference proteome</keyword>
<dbReference type="Proteomes" id="UP000824120">
    <property type="component" value="Chromosome 10"/>
</dbReference>
<dbReference type="EMBL" id="JACXVP010000010">
    <property type="protein sequence ID" value="KAG5580438.1"/>
    <property type="molecule type" value="Genomic_DNA"/>
</dbReference>